<dbReference type="InterPro" id="IPR029063">
    <property type="entry name" value="SAM-dependent_MTases_sf"/>
</dbReference>
<dbReference type="CDD" id="cd02440">
    <property type="entry name" value="AdoMet_MTases"/>
    <property type="match status" value="1"/>
</dbReference>
<dbReference type="PANTHER" id="PTHR43591">
    <property type="entry name" value="METHYLTRANSFERASE"/>
    <property type="match status" value="1"/>
</dbReference>
<feature type="non-terminal residue" evidence="2">
    <location>
        <position position="1"/>
    </location>
</feature>
<dbReference type="GO" id="GO:0008757">
    <property type="term" value="F:S-adenosylmethionine-dependent methyltransferase activity"/>
    <property type="evidence" value="ECO:0007669"/>
    <property type="project" value="InterPro"/>
</dbReference>
<sequence>ELKGGIFGAFDLKREIVGRLTECDTGADLGCGTGDLLPELGEKANLVIGVDSSPRMLEQARRHYAGYNKKIQLRIGELEHLPFSNEELDFAVIKMVLHHLLDPAAGIREAQRALKKGSRLIIADFNKHHDETLRTRCGDRWLGFSASEIENWLTGAGLSVKERTEFPLKGHLTVALYSAAKI</sequence>
<reference evidence="2" key="1">
    <citation type="journal article" date="2014" name="Front. Microbiol.">
        <title>High frequency of phylogenetically diverse reductive dehalogenase-homologous genes in deep subseafloor sedimentary metagenomes.</title>
        <authorList>
            <person name="Kawai M."/>
            <person name="Futagami T."/>
            <person name="Toyoda A."/>
            <person name="Takaki Y."/>
            <person name="Nishi S."/>
            <person name="Hori S."/>
            <person name="Arai W."/>
            <person name="Tsubouchi T."/>
            <person name="Morono Y."/>
            <person name="Uchiyama I."/>
            <person name="Ito T."/>
            <person name="Fujiyama A."/>
            <person name="Inagaki F."/>
            <person name="Takami H."/>
        </authorList>
    </citation>
    <scope>NUCLEOTIDE SEQUENCE</scope>
    <source>
        <strain evidence="2">Expedition CK06-06</strain>
    </source>
</reference>
<comment type="caution">
    <text evidence="2">The sequence shown here is derived from an EMBL/GenBank/DDBJ whole genome shotgun (WGS) entry which is preliminary data.</text>
</comment>
<dbReference type="SUPFAM" id="SSF53335">
    <property type="entry name" value="S-adenosyl-L-methionine-dependent methyltransferases"/>
    <property type="match status" value="1"/>
</dbReference>
<proteinExistence type="predicted"/>
<dbReference type="Gene3D" id="3.40.50.150">
    <property type="entry name" value="Vaccinia Virus protein VP39"/>
    <property type="match status" value="1"/>
</dbReference>
<dbReference type="Pfam" id="PF08241">
    <property type="entry name" value="Methyltransf_11"/>
    <property type="match status" value="1"/>
</dbReference>
<dbReference type="AlphaFoldDB" id="X1E2A7"/>
<dbReference type="InterPro" id="IPR013216">
    <property type="entry name" value="Methyltransf_11"/>
</dbReference>
<organism evidence="2">
    <name type="scientific">marine sediment metagenome</name>
    <dbReference type="NCBI Taxonomy" id="412755"/>
    <lineage>
        <taxon>unclassified sequences</taxon>
        <taxon>metagenomes</taxon>
        <taxon>ecological metagenomes</taxon>
    </lineage>
</organism>
<gene>
    <name evidence="2" type="ORF">S01H4_47886</name>
</gene>
<evidence type="ECO:0000259" key="1">
    <source>
        <dbReference type="Pfam" id="PF08241"/>
    </source>
</evidence>
<accession>X1E2A7</accession>
<evidence type="ECO:0000313" key="2">
    <source>
        <dbReference type="EMBL" id="GAH02798.1"/>
    </source>
</evidence>
<feature type="domain" description="Methyltransferase type 11" evidence="1">
    <location>
        <begin position="28"/>
        <end position="122"/>
    </location>
</feature>
<name>X1E2A7_9ZZZZ</name>
<protein>
    <recommendedName>
        <fullName evidence="1">Methyltransferase type 11 domain-containing protein</fullName>
    </recommendedName>
</protein>
<dbReference type="EMBL" id="BART01026934">
    <property type="protein sequence ID" value="GAH02798.1"/>
    <property type="molecule type" value="Genomic_DNA"/>
</dbReference>